<dbReference type="GO" id="GO:0016646">
    <property type="term" value="F:oxidoreductase activity, acting on the CH-NH group of donors, NAD or NADP as acceptor"/>
    <property type="evidence" value="ECO:0007669"/>
    <property type="project" value="TreeGrafter"/>
</dbReference>
<evidence type="ECO:0000313" key="3">
    <source>
        <dbReference type="Proteomes" id="UP000035900"/>
    </source>
</evidence>
<dbReference type="InterPro" id="IPR051606">
    <property type="entry name" value="Polyketide_Oxido-like"/>
</dbReference>
<dbReference type="GO" id="GO:0016301">
    <property type="term" value="F:kinase activity"/>
    <property type="evidence" value="ECO:0007669"/>
    <property type="project" value="UniProtKB-KW"/>
</dbReference>
<dbReference type="Gene3D" id="3.40.50.720">
    <property type="entry name" value="NAD(P)-binding Rossmann-like Domain"/>
    <property type="match status" value="1"/>
</dbReference>
<dbReference type="InterPro" id="IPR016040">
    <property type="entry name" value="NAD(P)-bd_dom"/>
</dbReference>
<feature type="domain" description="NAD(P)-binding" evidence="1">
    <location>
        <begin position="7"/>
        <end position="205"/>
    </location>
</feature>
<evidence type="ECO:0000313" key="2">
    <source>
        <dbReference type="EMBL" id="KMQ71566.1"/>
    </source>
</evidence>
<evidence type="ECO:0000259" key="1">
    <source>
        <dbReference type="Pfam" id="PF13460"/>
    </source>
</evidence>
<dbReference type="EMBL" id="LFNG01000006">
    <property type="protein sequence ID" value="KMQ71566.1"/>
    <property type="molecule type" value="Genomic_DNA"/>
</dbReference>
<dbReference type="AlphaFoldDB" id="A0A0J7J0J4"/>
<dbReference type="OrthoDB" id="9785372at2"/>
<accession>A0A0J7J0J4</accession>
<keyword evidence="3" id="KW-1185">Reference proteome</keyword>
<dbReference type="InterPro" id="IPR036291">
    <property type="entry name" value="NAD(P)-bd_dom_sf"/>
</dbReference>
<dbReference type="PATRIC" id="fig|1304281.5.peg.1042"/>
<dbReference type="PANTHER" id="PTHR43355">
    <property type="entry name" value="FLAVIN REDUCTASE (NADPH)"/>
    <property type="match status" value="1"/>
</dbReference>
<protein>
    <submittedName>
        <fullName evidence="2">Histidine kinase</fullName>
    </submittedName>
</protein>
<dbReference type="PANTHER" id="PTHR43355:SF2">
    <property type="entry name" value="FLAVIN REDUCTASE (NADPH)"/>
    <property type="match status" value="1"/>
</dbReference>
<organism evidence="2 3">
    <name type="scientific">Chryseobacterium koreense CCUG 49689</name>
    <dbReference type="NCBI Taxonomy" id="1304281"/>
    <lineage>
        <taxon>Bacteria</taxon>
        <taxon>Pseudomonadati</taxon>
        <taxon>Bacteroidota</taxon>
        <taxon>Flavobacteriia</taxon>
        <taxon>Flavobacteriales</taxon>
        <taxon>Weeksellaceae</taxon>
        <taxon>Chryseobacterium group</taxon>
        <taxon>Chryseobacterium</taxon>
    </lineage>
</organism>
<sequence>MKIALIGATGYVGSAILNELTHRNYDVTAIARNTDKIKNPSENITKRNLNIFNTEELSEILNGNDVVISAYNPGWTNPNIHDDYLKGAKSIQNAVEKSNAKRLIVIGGAGTMKIDGKYLVDSPNFPKEIYAGASAVKKYFVENLSKNESLDWEFFTPAIEMNMFSDDKDRGRTGAYRYGNESPVFDAEGRSRHSVEDLAVAVVDEIEKKQFLRKQFTAAY</sequence>
<keyword evidence="2" id="KW-0418">Kinase</keyword>
<comment type="caution">
    <text evidence="2">The sequence shown here is derived from an EMBL/GenBank/DDBJ whole genome shotgun (WGS) entry which is preliminary data.</text>
</comment>
<dbReference type="SUPFAM" id="SSF51735">
    <property type="entry name" value="NAD(P)-binding Rossmann-fold domains"/>
    <property type="match status" value="1"/>
</dbReference>
<dbReference type="STRING" id="1304281.ACM44_04840"/>
<gene>
    <name evidence="2" type="ORF">ACM44_04840</name>
</gene>
<name>A0A0J7J0J4_9FLAO</name>
<dbReference type="Proteomes" id="UP000035900">
    <property type="component" value="Unassembled WGS sequence"/>
</dbReference>
<reference evidence="2 3" key="1">
    <citation type="journal article" date="2004" name="Int. J. Syst. Evol. Microbiol.">
        <title>Kaistella koreensis gen. nov., sp. nov., a novel member of the Chryseobacterium-Bergeyella-Riemerella branch.</title>
        <authorList>
            <person name="Kim M.K."/>
            <person name="Im W.T."/>
            <person name="Shin Y.K."/>
            <person name="Lim J.H."/>
            <person name="Kim S.H."/>
            <person name="Lee B.C."/>
            <person name="Park M.Y."/>
            <person name="Lee K.Y."/>
            <person name="Lee S.T."/>
        </authorList>
    </citation>
    <scope>NUCLEOTIDE SEQUENCE [LARGE SCALE GENOMIC DNA]</scope>
    <source>
        <strain evidence="2 3">CCUG 49689</strain>
    </source>
</reference>
<dbReference type="Pfam" id="PF13460">
    <property type="entry name" value="NAD_binding_10"/>
    <property type="match status" value="1"/>
</dbReference>
<keyword evidence="2" id="KW-0808">Transferase</keyword>
<dbReference type="RefSeq" id="WP_048498939.1">
    <property type="nucleotide sequence ID" value="NZ_LFNG01000006.1"/>
</dbReference>
<proteinExistence type="predicted"/>